<evidence type="ECO:0000256" key="5">
    <source>
        <dbReference type="SAM" id="SignalP"/>
    </source>
</evidence>
<dbReference type="InterPro" id="IPR006665">
    <property type="entry name" value="OmpA-like"/>
</dbReference>
<evidence type="ECO:0000313" key="8">
    <source>
        <dbReference type="Proteomes" id="UP000308488"/>
    </source>
</evidence>
<dbReference type="AlphaFoldDB" id="A0A4V6CT87"/>
<accession>A0A4V6CT87</accession>
<keyword evidence="2 3" id="KW-0472">Membrane</keyword>
<comment type="subcellular location">
    <subcellularLocation>
        <location evidence="1">Cell outer membrane</location>
    </subcellularLocation>
</comment>
<dbReference type="SUPFAM" id="SSF103088">
    <property type="entry name" value="OmpA-like"/>
    <property type="match status" value="1"/>
</dbReference>
<dbReference type="InterPro" id="IPR036737">
    <property type="entry name" value="OmpA-like_sf"/>
</dbReference>
<organism evidence="7 8">
    <name type="scientific">Marinobacter panjinensis</name>
    <dbReference type="NCBI Taxonomy" id="2576384"/>
    <lineage>
        <taxon>Bacteria</taxon>
        <taxon>Pseudomonadati</taxon>
        <taxon>Pseudomonadota</taxon>
        <taxon>Gammaproteobacteria</taxon>
        <taxon>Pseudomonadales</taxon>
        <taxon>Marinobacteraceae</taxon>
        <taxon>Marinobacter</taxon>
    </lineage>
</organism>
<protein>
    <submittedName>
        <fullName evidence="7">OmpA family protein</fullName>
    </submittedName>
</protein>
<name>A0A4V6CT87_9GAMM</name>
<gene>
    <name evidence="7" type="ORF">FDP08_19070</name>
</gene>
<dbReference type="InterPro" id="IPR006664">
    <property type="entry name" value="OMP_bac"/>
</dbReference>
<evidence type="ECO:0000256" key="3">
    <source>
        <dbReference type="PROSITE-ProRule" id="PRU00473"/>
    </source>
</evidence>
<dbReference type="GO" id="GO:0009279">
    <property type="term" value="C:cell outer membrane"/>
    <property type="evidence" value="ECO:0007669"/>
    <property type="project" value="UniProtKB-SubCell"/>
</dbReference>
<evidence type="ECO:0000313" key="7">
    <source>
        <dbReference type="EMBL" id="TKV64495.1"/>
    </source>
</evidence>
<dbReference type="InterPro" id="IPR050330">
    <property type="entry name" value="Bact_OuterMem_StrucFunc"/>
</dbReference>
<evidence type="ECO:0000256" key="1">
    <source>
        <dbReference type="ARBA" id="ARBA00004442"/>
    </source>
</evidence>
<dbReference type="Gene3D" id="2.60.40.2540">
    <property type="match status" value="1"/>
</dbReference>
<comment type="caution">
    <text evidence="7">The sequence shown here is derived from an EMBL/GenBank/DDBJ whole genome shotgun (WGS) entry which is preliminary data.</text>
</comment>
<feature type="region of interest" description="Disordered" evidence="4">
    <location>
        <begin position="288"/>
        <end position="309"/>
    </location>
</feature>
<reference evidence="7 8" key="1">
    <citation type="submission" date="2019-05" db="EMBL/GenBank/DDBJ databases">
        <title>Marinobacter panjinensis sp. nov., a moderately halophilic bacterium isolated from sea tidal flat environment.</title>
        <authorList>
            <person name="Yang W."/>
            <person name="An M."/>
            <person name="He W."/>
            <person name="Luo X."/>
            <person name="Zhu L."/>
            <person name="Chen G."/>
            <person name="Zhang Y."/>
            <person name="Wang Y."/>
        </authorList>
    </citation>
    <scope>NUCLEOTIDE SEQUENCE [LARGE SCALE GENOMIC DNA]</scope>
    <source>
        <strain evidence="7 8">PJ-16</strain>
    </source>
</reference>
<evidence type="ECO:0000256" key="2">
    <source>
        <dbReference type="ARBA" id="ARBA00023136"/>
    </source>
</evidence>
<dbReference type="PANTHER" id="PTHR30329">
    <property type="entry name" value="STATOR ELEMENT OF FLAGELLAR MOTOR COMPLEX"/>
    <property type="match status" value="1"/>
</dbReference>
<dbReference type="OrthoDB" id="6905929at2"/>
<sequence length="309" mass="33697">MARIPAFLRSAVISSACSACCLLVAANAAQAATYGAGIENSQWYLSESVFECTLVHQVPGYGRAIFRHRAGESLSFFLESETPVMRPGRGMLVVEAPSWRPGIAPRSLGRVNIDDGRRPVSLDSRQAMNMVQGLLEGMDPTVTRESWYDGSPVRVKVSNINFAGQFSGYRSCTSGLLPVNYDQIKRSRIPFSAGSTSLSGADRQLLDNIVAYVQADSTVERIFVDGHTDSSGSRINNRALSEERANVVADYLIGEGVDTNMVTVRAHADQYQVSGRPADNRRTTIRLQREGERPDLQQANGYDAATPNT</sequence>
<dbReference type="PANTHER" id="PTHR30329:SF17">
    <property type="entry name" value="LIPOPROTEIN YFIB-RELATED"/>
    <property type="match status" value="1"/>
</dbReference>
<dbReference type="PRINTS" id="PR01023">
    <property type="entry name" value="NAFLGMOTY"/>
</dbReference>
<proteinExistence type="predicted"/>
<feature type="domain" description="OmpA-like" evidence="6">
    <location>
        <begin position="178"/>
        <end position="291"/>
    </location>
</feature>
<keyword evidence="8" id="KW-1185">Reference proteome</keyword>
<dbReference type="PROSITE" id="PS51123">
    <property type="entry name" value="OMPA_2"/>
    <property type="match status" value="1"/>
</dbReference>
<evidence type="ECO:0000256" key="4">
    <source>
        <dbReference type="SAM" id="MobiDB-lite"/>
    </source>
</evidence>
<feature type="signal peptide" evidence="5">
    <location>
        <begin position="1"/>
        <end position="31"/>
    </location>
</feature>
<dbReference type="InterPro" id="IPR041544">
    <property type="entry name" value="MotY_N"/>
</dbReference>
<dbReference type="Pfam" id="PF18393">
    <property type="entry name" value="MotY_N"/>
    <property type="match status" value="1"/>
</dbReference>
<evidence type="ECO:0000259" key="6">
    <source>
        <dbReference type="PROSITE" id="PS51123"/>
    </source>
</evidence>
<keyword evidence="5" id="KW-0732">Signal</keyword>
<dbReference type="RefSeq" id="WP_137437854.1">
    <property type="nucleotide sequence ID" value="NZ_JANRHC010000003.1"/>
</dbReference>
<dbReference type="Proteomes" id="UP000308488">
    <property type="component" value="Unassembled WGS sequence"/>
</dbReference>
<dbReference type="Gene3D" id="3.30.1330.60">
    <property type="entry name" value="OmpA-like domain"/>
    <property type="match status" value="1"/>
</dbReference>
<dbReference type="EMBL" id="SZYH01000002">
    <property type="protein sequence ID" value="TKV64495.1"/>
    <property type="molecule type" value="Genomic_DNA"/>
</dbReference>
<dbReference type="PRINTS" id="PR01021">
    <property type="entry name" value="OMPADOMAIN"/>
</dbReference>
<dbReference type="Pfam" id="PF00691">
    <property type="entry name" value="OmpA"/>
    <property type="match status" value="1"/>
</dbReference>
<dbReference type="CDD" id="cd07185">
    <property type="entry name" value="OmpA_C-like"/>
    <property type="match status" value="1"/>
</dbReference>
<feature type="chain" id="PRO_5020494970" evidence="5">
    <location>
        <begin position="32"/>
        <end position="309"/>
    </location>
</feature>